<dbReference type="InterPro" id="IPR036291">
    <property type="entry name" value="NAD(P)-bd_dom_sf"/>
</dbReference>
<dbReference type="PANTHER" id="PTHR42760">
    <property type="entry name" value="SHORT-CHAIN DEHYDROGENASES/REDUCTASES FAMILY MEMBER"/>
    <property type="match status" value="1"/>
</dbReference>
<dbReference type="InterPro" id="IPR002347">
    <property type="entry name" value="SDR_fam"/>
</dbReference>
<evidence type="ECO:0000313" key="3">
    <source>
        <dbReference type="EMBL" id="RFU64827.1"/>
    </source>
</evidence>
<dbReference type="PANTHER" id="PTHR42760:SF40">
    <property type="entry name" value="3-OXOACYL-[ACYL-CARRIER-PROTEIN] REDUCTASE, CHLOROPLASTIC"/>
    <property type="match status" value="1"/>
</dbReference>
<organism evidence="3 4">
    <name type="scientific">Peribacillus glennii</name>
    <dbReference type="NCBI Taxonomy" id="2303991"/>
    <lineage>
        <taxon>Bacteria</taxon>
        <taxon>Bacillati</taxon>
        <taxon>Bacillota</taxon>
        <taxon>Bacilli</taxon>
        <taxon>Bacillales</taxon>
        <taxon>Bacillaceae</taxon>
        <taxon>Peribacillus</taxon>
    </lineage>
</organism>
<dbReference type="CDD" id="cd05233">
    <property type="entry name" value="SDR_c"/>
    <property type="match status" value="1"/>
</dbReference>
<dbReference type="Proteomes" id="UP000262939">
    <property type="component" value="Unassembled WGS sequence"/>
</dbReference>
<evidence type="ECO:0000313" key="4">
    <source>
        <dbReference type="Proteomes" id="UP000262939"/>
    </source>
</evidence>
<keyword evidence="2" id="KW-0560">Oxidoreductase</keyword>
<dbReference type="GO" id="GO:0030497">
    <property type="term" value="P:fatty acid elongation"/>
    <property type="evidence" value="ECO:0007669"/>
    <property type="project" value="TreeGrafter"/>
</dbReference>
<protein>
    <submittedName>
        <fullName evidence="3">SDR family oxidoreductase</fullName>
    </submittedName>
</protein>
<dbReference type="SUPFAM" id="SSF51735">
    <property type="entry name" value="NAD(P)-binding Rossmann-fold domains"/>
    <property type="match status" value="1"/>
</dbReference>
<proteinExistence type="inferred from homology"/>
<evidence type="ECO:0000256" key="2">
    <source>
        <dbReference type="ARBA" id="ARBA00023002"/>
    </source>
</evidence>
<comment type="caution">
    <text evidence="3">The sequence shown here is derived from an EMBL/GenBank/DDBJ whole genome shotgun (WGS) entry which is preliminary data.</text>
</comment>
<dbReference type="EMBL" id="QVTD01000003">
    <property type="protein sequence ID" value="RFU64827.1"/>
    <property type="molecule type" value="Genomic_DNA"/>
</dbReference>
<dbReference type="Pfam" id="PF13561">
    <property type="entry name" value="adh_short_C2"/>
    <property type="match status" value="1"/>
</dbReference>
<dbReference type="PRINTS" id="PR00080">
    <property type="entry name" value="SDRFAMILY"/>
</dbReference>
<name>A0A372LF08_9BACI</name>
<sequence>MGALSGKTALITGGARGIGRAYALRLAELGANVGIIDIDLDSYKHFAAETENMKARNIIEELKNKNVPAYGVEADVTDVGQVNGAIKKITSEIGNINILIANAGGGVGGLSDGYASSMNPEIFQQVIERNLYGTVHTVTAVIPMMKKSRYGKIVTVSSQAGIQSTPDGSYAHYGSAKAGIIMYTKYLAQELGSYGINVNCIAPGYIGTGRLKEEFEKMGIENITKTIALKRIGTPEDCAGVIEFLTTDLSDYVTGTVIDVGGGCIR</sequence>
<comment type="similarity">
    <text evidence="1">Belongs to the short-chain dehydrogenases/reductases (SDR) family.</text>
</comment>
<gene>
    <name evidence="3" type="ORF">D0466_02570</name>
</gene>
<dbReference type="RefSeq" id="WP_117321003.1">
    <property type="nucleotide sequence ID" value="NZ_QVTD01000003.1"/>
</dbReference>
<dbReference type="AlphaFoldDB" id="A0A372LF08"/>
<evidence type="ECO:0000256" key="1">
    <source>
        <dbReference type="ARBA" id="ARBA00006484"/>
    </source>
</evidence>
<dbReference type="FunFam" id="3.40.50.720:FF:000084">
    <property type="entry name" value="Short-chain dehydrogenase reductase"/>
    <property type="match status" value="1"/>
</dbReference>
<dbReference type="PRINTS" id="PR00081">
    <property type="entry name" value="GDHRDH"/>
</dbReference>
<accession>A0A372LF08</accession>
<keyword evidence="4" id="KW-1185">Reference proteome</keyword>
<dbReference type="Gene3D" id="3.40.50.720">
    <property type="entry name" value="NAD(P)-binding Rossmann-like Domain"/>
    <property type="match status" value="1"/>
</dbReference>
<dbReference type="OrthoDB" id="9803333at2"/>
<reference evidence="3 4" key="1">
    <citation type="submission" date="2018-08" db="EMBL/GenBank/DDBJ databases">
        <title>Bacillus chawlae sp. nov., Bacillus glennii sp. nov., and Bacillus saganii sp. nov. Isolated from the Vehicle Assembly Building at Kennedy Space Center where the Viking Spacecraft were Assembled.</title>
        <authorList>
            <person name="Seuylemezian A."/>
            <person name="Vaishampayan P."/>
        </authorList>
    </citation>
    <scope>NUCLEOTIDE SEQUENCE [LARGE SCALE GENOMIC DNA]</scope>
    <source>
        <strain evidence="3 4">V44-8</strain>
    </source>
</reference>
<dbReference type="GO" id="GO:0016616">
    <property type="term" value="F:oxidoreductase activity, acting on the CH-OH group of donors, NAD or NADP as acceptor"/>
    <property type="evidence" value="ECO:0007669"/>
    <property type="project" value="TreeGrafter"/>
</dbReference>
<dbReference type="GO" id="GO:0008206">
    <property type="term" value="P:bile acid metabolic process"/>
    <property type="evidence" value="ECO:0007669"/>
    <property type="project" value="UniProtKB-ARBA"/>
</dbReference>